<feature type="domain" description="FtsH ternary system" evidence="2">
    <location>
        <begin position="3"/>
        <end position="397"/>
    </location>
</feature>
<evidence type="ECO:0000256" key="1">
    <source>
        <dbReference type="SAM" id="MobiDB-lite"/>
    </source>
</evidence>
<dbReference type="EMBL" id="LR593887">
    <property type="protein sequence ID" value="VTS00045.1"/>
    <property type="molecule type" value="Genomic_DNA"/>
</dbReference>
<name>A0A6C2YKN0_9BACT</name>
<accession>A0A6C2YKN0</accession>
<dbReference type="InParanoid" id="A0A6C2YKN0"/>
<evidence type="ECO:0000313" key="4">
    <source>
        <dbReference type="Proteomes" id="UP000464378"/>
    </source>
</evidence>
<dbReference type="EMBL" id="LR586016">
    <property type="protein sequence ID" value="VIP01986.1"/>
    <property type="molecule type" value="Genomic_DNA"/>
</dbReference>
<gene>
    <name evidence="3" type="ORF">GMBLW1_19740</name>
</gene>
<dbReference type="KEGG" id="tim:GMBLW1_19740"/>
<dbReference type="AlphaFoldDB" id="A0A6C2YKN0"/>
<dbReference type="Proteomes" id="UP000464378">
    <property type="component" value="Chromosome"/>
</dbReference>
<evidence type="ECO:0000259" key="2">
    <source>
        <dbReference type="Pfam" id="PF20005"/>
    </source>
</evidence>
<keyword evidence="4" id="KW-1185">Reference proteome</keyword>
<evidence type="ECO:0000313" key="3">
    <source>
        <dbReference type="EMBL" id="VIP01986.1"/>
    </source>
</evidence>
<feature type="compositionally biased region" description="Polar residues" evidence="1">
    <location>
        <begin position="460"/>
        <end position="481"/>
    </location>
</feature>
<feature type="region of interest" description="Disordered" evidence="1">
    <location>
        <begin position="417"/>
        <end position="481"/>
    </location>
</feature>
<dbReference type="Pfam" id="PF20005">
    <property type="entry name" value="fvmX7"/>
    <property type="match status" value="1"/>
</dbReference>
<protein>
    <recommendedName>
        <fullName evidence="2">FtsH ternary system domain-containing protein</fullName>
    </recommendedName>
</protein>
<reference evidence="3" key="1">
    <citation type="submission" date="2019-04" db="EMBL/GenBank/DDBJ databases">
        <authorList>
            <consortium name="Science for Life Laboratories"/>
        </authorList>
    </citation>
    <scope>NUCLEOTIDE SEQUENCE</scope>
    <source>
        <strain evidence="3">MBLW1</strain>
    </source>
</reference>
<dbReference type="InterPro" id="IPR045486">
    <property type="entry name" value="fvmX7"/>
</dbReference>
<organism evidence="3">
    <name type="scientific">Tuwongella immobilis</name>
    <dbReference type="NCBI Taxonomy" id="692036"/>
    <lineage>
        <taxon>Bacteria</taxon>
        <taxon>Pseudomonadati</taxon>
        <taxon>Planctomycetota</taxon>
        <taxon>Planctomycetia</taxon>
        <taxon>Gemmatales</taxon>
        <taxon>Gemmataceae</taxon>
        <taxon>Tuwongella</taxon>
    </lineage>
</organism>
<feature type="compositionally biased region" description="Basic and acidic residues" evidence="1">
    <location>
        <begin position="435"/>
        <end position="445"/>
    </location>
</feature>
<dbReference type="RefSeq" id="WP_162657211.1">
    <property type="nucleotide sequence ID" value="NZ_LR593887.1"/>
</dbReference>
<sequence>MIVQFPDLDTFRLVLTSGVVPATVSLAAATVSFSETGVPTIEPSVTPPRNFTTTLKKFGVQSVKDHVGPTQEVTCWIQALPVVADPHPPELNNQSPVLFEVSATEQLPSLVSEMLRLGNDRQSYRWLQPTDAQPQAGERVLLRVIGPPYYSLLRATEGGIGKRTGPIRAFIERAPRVWVELGFNHPLADQLRPAEGQMLLLRAPREWMVLENTAFHDIYEIVDFPIAGETVQWEEAKLESPMQVPLRLAAGNAADLPEMWILRRNAVDQLDTLVRDAEDKLLARLNFAVTHDDTGSPTIILRVRPSKLPPPTLALVDALGFKPFWKLPNLFLPVGTRLMPTLRREKVRQLLAEDPSRIVWLFPEKEAEGNKVGVFVPESLPDEAFRPLEEWINYIIDHQRQQLTSWMQAMQFEFESFQCPEESSGSPKPPSGRKSKSDSADRLEGNPEVIPDAGAITARRAQQSRKSAGQDPQFNAEMVQQTPSELRLQRDDLEKQFFDIEGSLDAPERLALWPKLAKINAGLREPSDASLCWVNSFWESKQPDAEELWAWLLSENPHAHRTVTAGELDRLLARSSPTASELRQFVGQILYAMATEPNSPVIRERLPKLTQYLEMNETRLGVRAVWLSWMALSYQDELTLARVRDRLIARLHEEGLNQERDMPTFLRFAGLRDSARARLVHDRLESLHTLALRWNGEEPTMQANRSYIDLMFAYGQARVGETTLARQLLTRASDALALRRHPAGGRDEVHQFLSEAFRHRIDQVLAGRPATGPLPNELLTLLERIDKVPRYAIDRLLEQSRILEPAEKFDPYRRIFHRTDPLLRMLDELPDIRQPEVLKHRVTQLVAEGLKPNQPISTRRYLLTQLLAIVPRVGEELALSLLQFVPETLVAPVQPNETNAIESQCNLLERGMTISALYDRGDVVRDLSNRFLHMLKGRPTADRAEMINRVAGDCLRNLRRLGLRDQAQAMIDEISTLILNNRPVDQVIKAEATNAWQMVRTLLYLGSGWIDSGRAELAEPVMEEARHMLFEPAVSQPRMQPLHYTQLTRAYVAALSRLPAETTLARLEEMFKRLQPLTNSFTTSAYYSRLHLNIIEDVVNSIVSDEFTQGPNARRWLDEDEFLVRRRIHRDMRRRLSGSE</sequence>
<proteinExistence type="predicted"/>